<dbReference type="PROSITE" id="PS51257">
    <property type="entry name" value="PROKAR_LIPOPROTEIN"/>
    <property type="match status" value="1"/>
</dbReference>
<dbReference type="RefSeq" id="WP_311593566.1">
    <property type="nucleotide sequence ID" value="NZ_JAVRHV010000004.1"/>
</dbReference>
<dbReference type="SUPFAM" id="SSF47175">
    <property type="entry name" value="Cytochromes"/>
    <property type="match status" value="1"/>
</dbReference>
<dbReference type="InterPro" id="IPR010980">
    <property type="entry name" value="Cyt_c/b562"/>
</dbReference>
<sequence length="142" mass="16690">MRLKHFLILIGAILIIFSCAKEKKNQEKEPLMMREASELAIMMEQMYAFNDSVKRQILRGEEISKLPFELQEMHTLEMTDRFSRDDNFNKFSVVFEKYQKQLYTTTSDSLRTVYNNVIQTCIACHQTSCTGPIPRIKKLLID</sequence>
<proteinExistence type="predicted"/>
<dbReference type="Proteomes" id="UP001252186">
    <property type="component" value="Unassembled WGS sequence"/>
</dbReference>
<accession>A0ABU2Y6X8</accession>
<gene>
    <name evidence="1" type="ORF">RM519_09765</name>
</gene>
<keyword evidence="2" id="KW-1185">Reference proteome</keyword>
<evidence type="ECO:0008006" key="3">
    <source>
        <dbReference type="Google" id="ProtNLM"/>
    </source>
</evidence>
<name>A0ABU2Y6X8_9FLAO</name>
<protein>
    <recommendedName>
        <fullName evidence="3">Cytochrome c</fullName>
    </recommendedName>
</protein>
<dbReference type="EMBL" id="JAVRHV010000004">
    <property type="protein sequence ID" value="MDT0553530.1"/>
    <property type="molecule type" value="Genomic_DNA"/>
</dbReference>
<evidence type="ECO:0000313" key="1">
    <source>
        <dbReference type="EMBL" id="MDT0553530.1"/>
    </source>
</evidence>
<comment type="caution">
    <text evidence="1">The sequence shown here is derived from an EMBL/GenBank/DDBJ whole genome shotgun (WGS) entry which is preliminary data.</text>
</comment>
<organism evidence="1 2">
    <name type="scientific">Urechidicola vernalis</name>
    <dbReference type="NCBI Taxonomy" id="3075600"/>
    <lineage>
        <taxon>Bacteria</taxon>
        <taxon>Pseudomonadati</taxon>
        <taxon>Bacteroidota</taxon>
        <taxon>Flavobacteriia</taxon>
        <taxon>Flavobacteriales</taxon>
        <taxon>Flavobacteriaceae</taxon>
        <taxon>Urechidicola</taxon>
    </lineage>
</organism>
<evidence type="ECO:0000313" key="2">
    <source>
        <dbReference type="Proteomes" id="UP001252186"/>
    </source>
</evidence>
<reference evidence="1 2" key="1">
    <citation type="submission" date="2023-09" db="EMBL/GenBank/DDBJ databases">
        <authorList>
            <person name="Rey-Velasco X."/>
        </authorList>
    </citation>
    <scope>NUCLEOTIDE SEQUENCE [LARGE SCALE GENOMIC DNA]</scope>
    <source>
        <strain evidence="1 2">P050</strain>
    </source>
</reference>